<protein>
    <submittedName>
        <fullName evidence="2">Uncharacterized protein</fullName>
    </submittedName>
</protein>
<organism evidence="2 5">
    <name type="scientific">Pseudoalteromonas aurantia</name>
    <dbReference type="NCBI Taxonomy" id="43654"/>
    <lineage>
        <taxon>Bacteria</taxon>
        <taxon>Pseudomonadati</taxon>
        <taxon>Pseudomonadota</taxon>
        <taxon>Gammaproteobacteria</taxon>
        <taxon>Alteromonadales</taxon>
        <taxon>Pseudoalteromonadaceae</taxon>
        <taxon>Pseudoalteromonas</taxon>
    </lineage>
</organism>
<dbReference type="Proteomes" id="UP000307164">
    <property type="component" value="Unassembled WGS sequence"/>
</dbReference>
<keyword evidence="4" id="KW-1185">Reference proteome</keyword>
<feature type="signal peptide" evidence="1">
    <location>
        <begin position="1"/>
        <end position="23"/>
    </location>
</feature>
<proteinExistence type="predicted"/>
<comment type="caution">
    <text evidence="2">The sequence shown here is derived from an EMBL/GenBank/DDBJ whole genome shotgun (WGS) entry which is preliminary data.</text>
</comment>
<dbReference type="EMBL" id="PNBW01000071">
    <property type="protein sequence ID" value="TMO72845.1"/>
    <property type="molecule type" value="Genomic_DNA"/>
</dbReference>
<dbReference type="AlphaFoldDB" id="A0A5S3VE84"/>
<evidence type="ECO:0000313" key="5">
    <source>
        <dbReference type="Proteomes" id="UP000307217"/>
    </source>
</evidence>
<dbReference type="Proteomes" id="UP000307217">
    <property type="component" value="Unassembled WGS sequence"/>
</dbReference>
<gene>
    <name evidence="2" type="ORF">CWC19_00060</name>
    <name evidence="3" type="ORF">CWC20_14425</name>
</gene>
<accession>A0A5S3VE84</accession>
<reference evidence="2" key="3">
    <citation type="submission" date="2019-09" db="EMBL/GenBank/DDBJ databases">
        <title>Co-occurence of chitin degradation, pigmentation and bioactivity in marine Pseudoalteromonas.</title>
        <authorList>
            <person name="Sonnenschein E.C."/>
            <person name="Bech P.K."/>
        </authorList>
    </citation>
    <scope>NUCLEOTIDE SEQUENCE</scope>
    <source>
        <strain evidence="2">S3790</strain>
        <strain evidence="3 4">S3895</strain>
    </source>
</reference>
<keyword evidence="1" id="KW-0732">Signal</keyword>
<dbReference type="EMBL" id="PNBX01000001">
    <property type="protein sequence ID" value="TMO70675.1"/>
    <property type="molecule type" value="Genomic_DNA"/>
</dbReference>
<evidence type="ECO:0000313" key="4">
    <source>
        <dbReference type="Proteomes" id="UP000307164"/>
    </source>
</evidence>
<sequence>MLSTLKTLALTALLTFTTVSVNASEKNNINEQSVNVGINLIIPMCTSFPRCEPDNNSKKG</sequence>
<feature type="chain" id="PRO_5024350044" evidence="1">
    <location>
        <begin position="24"/>
        <end position="60"/>
    </location>
</feature>
<evidence type="ECO:0000256" key="1">
    <source>
        <dbReference type="SAM" id="SignalP"/>
    </source>
</evidence>
<reference evidence="5" key="2">
    <citation type="submission" date="2019-06" db="EMBL/GenBank/DDBJ databases">
        <title>Co-occurence of chitin degradation, pigmentation and bioactivity in marine Pseudoalteromonas.</title>
        <authorList>
            <person name="Sonnenschein E.C."/>
            <person name="Bech P.K."/>
        </authorList>
    </citation>
    <scope>NUCLEOTIDE SEQUENCE [LARGE SCALE GENOMIC DNA]</scope>
    <source>
        <strain evidence="5">S3790</strain>
    </source>
</reference>
<evidence type="ECO:0000313" key="2">
    <source>
        <dbReference type="EMBL" id="TMO70675.1"/>
    </source>
</evidence>
<reference evidence="4 5" key="1">
    <citation type="submission" date="2018-01" db="EMBL/GenBank/DDBJ databases">
        <authorList>
            <person name="Paulsen S."/>
            <person name="Gram L.K."/>
        </authorList>
    </citation>
    <scope>NUCLEOTIDE SEQUENCE [LARGE SCALE GENOMIC DNA]</scope>
    <source>
        <strain evidence="2 5">S3790</strain>
        <strain evidence="3 4">S3895</strain>
    </source>
</reference>
<evidence type="ECO:0000313" key="3">
    <source>
        <dbReference type="EMBL" id="TMO72845.1"/>
    </source>
</evidence>
<name>A0A5S3VE84_9GAMM</name>